<protein>
    <submittedName>
        <fullName evidence="1">Phosphoglycerate mutase family protein</fullName>
    </submittedName>
</protein>
<dbReference type="GO" id="GO:0005737">
    <property type="term" value="C:cytoplasm"/>
    <property type="evidence" value="ECO:0007669"/>
    <property type="project" value="TreeGrafter"/>
</dbReference>
<dbReference type="GO" id="GO:0016791">
    <property type="term" value="F:phosphatase activity"/>
    <property type="evidence" value="ECO:0007669"/>
    <property type="project" value="TreeGrafter"/>
</dbReference>
<keyword evidence="2" id="KW-1185">Reference proteome</keyword>
<reference evidence="1 2" key="1">
    <citation type="journal article" date="2015" name="Genome Announc.">
        <title>Expanding the biotechnology potential of lactobacilli through comparative genomics of 213 strains and associated genera.</title>
        <authorList>
            <person name="Sun Z."/>
            <person name="Harris H.M."/>
            <person name="McCann A."/>
            <person name="Guo C."/>
            <person name="Argimon S."/>
            <person name="Zhang W."/>
            <person name="Yang X."/>
            <person name="Jeffery I.B."/>
            <person name="Cooney J.C."/>
            <person name="Kagawa T.F."/>
            <person name="Liu W."/>
            <person name="Song Y."/>
            <person name="Salvetti E."/>
            <person name="Wrobel A."/>
            <person name="Rasinkangas P."/>
            <person name="Parkhill J."/>
            <person name="Rea M.C."/>
            <person name="O'Sullivan O."/>
            <person name="Ritari J."/>
            <person name="Douillard F.P."/>
            <person name="Paul Ross R."/>
            <person name="Yang R."/>
            <person name="Briner A.E."/>
            <person name="Felis G.E."/>
            <person name="de Vos W.M."/>
            <person name="Barrangou R."/>
            <person name="Klaenhammer T.R."/>
            <person name="Caufield P.W."/>
            <person name="Cui Y."/>
            <person name="Zhang H."/>
            <person name="O'Toole P.W."/>
        </authorList>
    </citation>
    <scope>NUCLEOTIDE SEQUENCE [LARGE SCALE GENOMIC DNA]</scope>
    <source>
        <strain evidence="1 2">DSM 19906</strain>
    </source>
</reference>
<dbReference type="AlphaFoldDB" id="A0A0R1NXB2"/>
<evidence type="ECO:0000313" key="2">
    <source>
        <dbReference type="Proteomes" id="UP000051439"/>
    </source>
</evidence>
<name>A0A0R1NXB2_9LACO</name>
<dbReference type="EMBL" id="AZEB01000007">
    <property type="protein sequence ID" value="KRL22386.1"/>
    <property type="molecule type" value="Genomic_DNA"/>
</dbReference>
<dbReference type="PANTHER" id="PTHR48100">
    <property type="entry name" value="BROAD-SPECIFICITY PHOSPHATASE YOR283W-RELATED"/>
    <property type="match status" value="1"/>
</dbReference>
<dbReference type="PANTHER" id="PTHR48100:SF1">
    <property type="entry name" value="HISTIDINE PHOSPHATASE FAMILY PROTEIN-RELATED"/>
    <property type="match status" value="1"/>
</dbReference>
<evidence type="ECO:0000313" key="1">
    <source>
        <dbReference type="EMBL" id="KRL22386.1"/>
    </source>
</evidence>
<dbReference type="Pfam" id="PF00300">
    <property type="entry name" value="His_Phos_1"/>
    <property type="match status" value="1"/>
</dbReference>
<dbReference type="PATRIC" id="fig|1423766.4.peg.2626"/>
<accession>A0A0R1NXB2</accession>
<dbReference type="Gene3D" id="3.40.50.1240">
    <property type="entry name" value="Phosphoglycerate mutase-like"/>
    <property type="match status" value="1"/>
</dbReference>
<organism evidence="1 2">
    <name type="scientific">Lentilactobacillus kisonensis DSM 19906 = JCM 15041</name>
    <dbReference type="NCBI Taxonomy" id="1423766"/>
    <lineage>
        <taxon>Bacteria</taxon>
        <taxon>Bacillati</taxon>
        <taxon>Bacillota</taxon>
        <taxon>Bacilli</taxon>
        <taxon>Lactobacillales</taxon>
        <taxon>Lactobacillaceae</taxon>
        <taxon>Lentilactobacillus</taxon>
    </lineage>
</organism>
<sequence>MRIVALLVKAAINQSNALEETNMTDFYFIRHGQTEANAIGLKQGIINTEMTYLSETGKRQAESLHAGFDISFADKIIASPLQRTKDTASILNQSANLPITYDKRLLEISYGDWDGQKNKVLEEEYPAVFDHVLNDVLPTYVNEAGGHAETFEDVIGRASQFMVDVSHQNPDEKIIVVTHGFTIKAAVLAAMGSPKEMMVIEEPDNTSVTKITYTTATQAYYLRYYNRVVQPGF</sequence>
<comment type="caution">
    <text evidence="1">The sequence shown here is derived from an EMBL/GenBank/DDBJ whole genome shotgun (WGS) entry which is preliminary data.</text>
</comment>
<gene>
    <name evidence="1" type="ORF">FC98_GL002520</name>
</gene>
<proteinExistence type="predicted"/>
<dbReference type="InterPro" id="IPR029033">
    <property type="entry name" value="His_PPase_superfam"/>
</dbReference>
<dbReference type="SMART" id="SM00855">
    <property type="entry name" value="PGAM"/>
    <property type="match status" value="1"/>
</dbReference>
<dbReference type="InterPro" id="IPR050275">
    <property type="entry name" value="PGM_Phosphatase"/>
</dbReference>
<dbReference type="Proteomes" id="UP000051439">
    <property type="component" value="Unassembled WGS sequence"/>
</dbReference>
<dbReference type="SUPFAM" id="SSF53254">
    <property type="entry name" value="Phosphoglycerate mutase-like"/>
    <property type="match status" value="1"/>
</dbReference>
<dbReference type="CDD" id="cd07067">
    <property type="entry name" value="HP_PGM_like"/>
    <property type="match status" value="1"/>
</dbReference>
<dbReference type="InterPro" id="IPR013078">
    <property type="entry name" value="His_Pase_superF_clade-1"/>
</dbReference>